<keyword evidence="3" id="KW-0813">Transport</keyword>
<sequence>MSAGDVLLLIGAGVLAGITSTVAGLASLVSYPALLATGLPPLAANVTNTSALLFVAVGAGVGSRPELVGQGARLRRYGVAMFLGGAAGAALLLALPASAFERVVPVLIAGSAVVLWLQPSILARRRADAAEGGPVVFGLVLLTGVYLGYFGAGGGIALLAALAVAIPEPLVRVNALKNVVSGFANVVAAATFAVFGPVRWLSVLPLAAGLLVGGAVGPSLVRRLPPGLLRALVGLAALGLATSLALDAYR</sequence>
<proteinExistence type="inferred from homology"/>
<keyword evidence="10" id="KW-1185">Reference proteome</keyword>
<comment type="subcellular location">
    <subcellularLocation>
        <location evidence="1 8">Cell membrane</location>
        <topology evidence="1 8">Multi-pass membrane protein</topology>
    </subcellularLocation>
</comment>
<dbReference type="Proteomes" id="UP001201873">
    <property type="component" value="Unassembled WGS sequence"/>
</dbReference>
<dbReference type="PANTHER" id="PTHR30269">
    <property type="entry name" value="TRANSMEMBRANE PROTEIN YFCA"/>
    <property type="match status" value="1"/>
</dbReference>
<feature type="transmembrane region" description="Helical" evidence="8">
    <location>
        <begin position="135"/>
        <end position="166"/>
    </location>
</feature>
<dbReference type="EMBL" id="JALKFT010000001">
    <property type="protein sequence ID" value="MCK9874418.1"/>
    <property type="molecule type" value="Genomic_DNA"/>
</dbReference>
<evidence type="ECO:0000256" key="6">
    <source>
        <dbReference type="ARBA" id="ARBA00022989"/>
    </source>
</evidence>
<evidence type="ECO:0000256" key="4">
    <source>
        <dbReference type="ARBA" id="ARBA00022475"/>
    </source>
</evidence>
<comment type="similarity">
    <text evidence="2 8">Belongs to the 4-toluene sulfonate uptake permease (TSUP) (TC 2.A.102) family.</text>
</comment>
<feature type="transmembrane region" description="Helical" evidence="8">
    <location>
        <begin position="42"/>
        <end position="62"/>
    </location>
</feature>
<dbReference type="InterPro" id="IPR002781">
    <property type="entry name" value="TM_pro_TauE-like"/>
</dbReference>
<name>A0ABT0JSA7_9ACTN</name>
<keyword evidence="6 8" id="KW-1133">Transmembrane helix</keyword>
<dbReference type="Pfam" id="PF01925">
    <property type="entry name" value="TauE"/>
    <property type="match status" value="1"/>
</dbReference>
<evidence type="ECO:0000256" key="5">
    <source>
        <dbReference type="ARBA" id="ARBA00022692"/>
    </source>
</evidence>
<dbReference type="PANTHER" id="PTHR30269:SF0">
    <property type="entry name" value="MEMBRANE TRANSPORTER PROTEIN YFCA-RELATED"/>
    <property type="match status" value="1"/>
</dbReference>
<dbReference type="InterPro" id="IPR052017">
    <property type="entry name" value="TSUP"/>
</dbReference>
<accession>A0ABT0JSA7</accession>
<keyword evidence="5 8" id="KW-0812">Transmembrane</keyword>
<evidence type="ECO:0000256" key="8">
    <source>
        <dbReference type="RuleBase" id="RU363041"/>
    </source>
</evidence>
<comment type="caution">
    <text evidence="9">The sequence shown here is derived from an EMBL/GenBank/DDBJ whole genome shotgun (WGS) entry which is preliminary data.</text>
</comment>
<evidence type="ECO:0000313" key="9">
    <source>
        <dbReference type="EMBL" id="MCK9874418.1"/>
    </source>
</evidence>
<evidence type="ECO:0000256" key="3">
    <source>
        <dbReference type="ARBA" id="ARBA00022448"/>
    </source>
</evidence>
<evidence type="ECO:0000313" key="10">
    <source>
        <dbReference type="Proteomes" id="UP001201873"/>
    </source>
</evidence>
<keyword evidence="4 8" id="KW-1003">Cell membrane</keyword>
<reference evidence="9 10" key="1">
    <citation type="submission" date="2022-04" db="EMBL/GenBank/DDBJ databases">
        <title>Genome diversity in the genus Frankia.</title>
        <authorList>
            <person name="Carlos-Shanley C."/>
            <person name="Hahn D."/>
        </authorList>
    </citation>
    <scope>NUCLEOTIDE SEQUENCE [LARGE SCALE GENOMIC DNA]</scope>
    <source>
        <strain evidence="9 10">Ag45/Mut15</strain>
    </source>
</reference>
<protein>
    <recommendedName>
        <fullName evidence="8">Probable membrane transporter protein</fullName>
    </recommendedName>
</protein>
<evidence type="ECO:0000256" key="2">
    <source>
        <dbReference type="ARBA" id="ARBA00009142"/>
    </source>
</evidence>
<feature type="transmembrane region" description="Helical" evidence="8">
    <location>
        <begin position="203"/>
        <end position="221"/>
    </location>
</feature>
<feature type="transmembrane region" description="Helical" evidence="8">
    <location>
        <begin position="227"/>
        <end position="246"/>
    </location>
</feature>
<evidence type="ECO:0000256" key="1">
    <source>
        <dbReference type="ARBA" id="ARBA00004651"/>
    </source>
</evidence>
<keyword evidence="7 8" id="KW-0472">Membrane</keyword>
<dbReference type="RefSeq" id="WP_248823075.1">
    <property type="nucleotide sequence ID" value="NZ_JALKFT010000001.1"/>
</dbReference>
<organism evidence="9 10">
    <name type="scientific">Frankia umida</name>
    <dbReference type="NCBI Taxonomy" id="573489"/>
    <lineage>
        <taxon>Bacteria</taxon>
        <taxon>Bacillati</taxon>
        <taxon>Actinomycetota</taxon>
        <taxon>Actinomycetes</taxon>
        <taxon>Frankiales</taxon>
        <taxon>Frankiaceae</taxon>
        <taxon>Frankia</taxon>
    </lineage>
</organism>
<feature type="transmembrane region" description="Helical" evidence="8">
    <location>
        <begin position="103"/>
        <end position="123"/>
    </location>
</feature>
<gene>
    <name evidence="9" type="ORF">MXD59_01235</name>
</gene>
<evidence type="ECO:0000256" key="7">
    <source>
        <dbReference type="ARBA" id="ARBA00023136"/>
    </source>
</evidence>
<feature type="transmembrane region" description="Helical" evidence="8">
    <location>
        <begin position="74"/>
        <end position="97"/>
    </location>
</feature>
<feature type="transmembrane region" description="Helical" evidence="8">
    <location>
        <begin position="7"/>
        <end position="30"/>
    </location>
</feature>